<dbReference type="RefSeq" id="WP_258540272.1">
    <property type="nucleotide sequence ID" value="NZ_OU015584.1"/>
</dbReference>
<evidence type="ECO:0000313" key="3">
    <source>
        <dbReference type="EMBL" id="CAG5076270.1"/>
    </source>
</evidence>
<dbReference type="PANTHER" id="PTHR43737">
    <property type="entry name" value="BLL7424 PROTEIN"/>
    <property type="match status" value="1"/>
</dbReference>
<gene>
    <name evidence="3" type="ORF">CRYO30217_00024</name>
</gene>
<dbReference type="InterPro" id="IPR006311">
    <property type="entry name" value="TAT_signal"/>
</dbReference>
<dbReference type="Pfam" id="PF07394">
    <property type="entry name" value="DUF1501"/>
    <property type="match status" value="1"/>
</dbReference>
<dbReference type="PROSITE" id="PS51318">
    <property type="entry name" value="TAT"/>
    <property type="match status" value="1"/>
</dbReference>
<accession>A0A916JJ17</accession>
<feature type="region of interest" description="Disordered" evidence="2">
    <location>
        <begin position="1"/>
        <end position="23"/>
    </location>
</feature>
<keyword evidence="4" id="KW-1185">Reference proteome</keyword>
<sequence>MSKHKNIPEGSRLEDGHLHDEHHNQGIGRRDFIKNLGLVTAGTVALSALPFNSLMASPMVQNALKSAGDRVLVIIRLKGGNDGLNTFVPVFDYGTYAGYRPNLAINQSDLLSLNSMYSVPNYASSLKDLWDNGKMKVVQNVGYDNPDLSHFTSTDIWDSAQIGQSDASGWLGRYLWDQNPDFVTNPPTDPLAIQIGGDGNILFFNEDDLNMAMNVVDPDSLYQIAQTGSLYNVIGNQSCYYDDQLDFMKSMINSTYYQSEAIQIAYNNATNAVTFPSGLGDSLSLVSRLIQGGLETKIYMLTLDGFDTHAQQDTRHEDLLVELGDSVKAFYDDLQAGGKDNEVLTMTFSEFGRRVNDNASMGTDHGTAAPLMLFGPAVNGNGFVGTDVDLSNLDLFGNLQHTTDFRDVYTTILQDWMCVNELTSDTILGASYTKLALGFDCSSIGVDEISSIQHLHQLRYNNNKAVIILSLPKSSTVKLEVYDLTGKKVISTNNEYYSKGLHTLQIPGQNRLSSGAYAYRIFIDGTMESGKMMKE</sequence>
<dbReference type="AlphaFoldDB" id="A0A916JJ17"/>
<organism evidence="3 4">
    <name type="scientific">Parvicella tangerina</name>
    <dbReference type="NCBI Taxonomy" id="2829795"/>
    <lineage>
        <taxon>Bacteria</taxon>
        <taxon>Pseudomonadati</taxon>
        <taxon>Bacteroidota</taxon>
        <taxon>Flavobacteriia</taxon>
        <taxon>Flavobacteriales</taxon>
        <taxon>Parvicellaceae</taxon>
        <taxon>Parvicella</taxon>
    </lineage>
</organism>
<dbReference type="InterPro" id="IPR010869">
    <property type="entry name" value="DUF1501"/>
</dbReference>
<dbReference type="KEGG" id="ptan:CRYO30217_00024"/>
<dbReference type="NCBIfam" id="TIGR04183">
    <property type="entry name" value="Por_Secre_tail"/>
    <property type="match status" value="1"/>
</dbReference>
<evidence type="ECO:0000256" key="1">
    <source>
        <dbReference type="ARBA" id="ARBA00022729"/>
    </source>
</evidence>
<evidence type="ECO:0008006" key="5">
    <source>
        <dbReference type="Google" id="ProtNLM"/>
    </source>
</evidence>
<proteinExistence type="predicted"/>
<evidence type="ECO:0000256" key="2">
    <source>
        <dbReference type="SAM" id="MobiDB-lite"/>
    </source>
</evidence>
<dbReference type="InterPro" id="IPR026444">
    <property type="entry name" value="Secre_tail"/>
</dbReference>
<protein>
    <recommendedName>
        <fullName evidence="5">DUF1501 domain-containing protein</fullName>
    </recommendedName>
</protein>
<feature type="compositionally biased region" description="Basic and acidic residues" evidence="2">
    <location>
        <begin position="11"/>
        <end position="23"/>
    </location>
</feature>
<name>A0A916JJ17_9FLAO</name>
<reference evidence="3" key="1">
    <citation type="submission" date="2021-04" db="EMBL/GenBank/DDBJ databases">
        <authorList>
            <person name="Rodrigo-Torres L."/>
            <person name="Arahal R. D."/>
            <person name="Lucena T."/>
        </authorList>
    </citation>
    <scope>NUCLEOTIDE SEQUENCE</scope>
    <source>
        <strain evidence="3">AS29M-1</strain>
    </source>
</reference>
<dbReference type="PANTHER" id="PTHR43737:SF1">
    <property type="entry name" value="DUF1501 DOMAIN-CONTAINING PROTEIN"/>
    <property type="match status" value="1"/>
</dbReference>
<dbReference type="Proteomes" id="UP000683507">
    <property type="component" value="Chromosome"/>
</dbReference>
<keyword evidence="1" id="KW-0732">Signal</keyword>
<dbReference type="EMBL" id="OU015584">
    <property type="protein sequence ID" value="CAG5076270.1"/>
    <property type="molecule type" value="Genomic_DNA"/>
</dbReference>
<evidence type="ECO:0000313" key="4">
    <source>
        <dbReference type="Proteomes" id="UP000683507"/>
    </source>
</evidence>